<dbReference type="PROSITE" id="PS51257">
    <property type="entry name" value="PROKAR_LIPOPROTEIN"/>
    <property type="match status" value="1"/>
</dbReference>
<evidence type="ECO:0000313" key="2">
    <source>
        <dbReference type="EMBL" id="QCU89260.1"/>
    </source>
</evidence>
<keyword evidence="3" id="KW-1185">Reference proteome</keyword>
<dbReference type="RefSeq" id="WP_138563445.1">
    <property type="nucleotide sequence ID" value="NZ_CP040602.1"/>
</dbReference>
<protein>
    <recommendedName>
        <fullName evidence="4">Nickel/cobalt transporter regulator</fullName>
    </recommendedName>
</protein>
<gene>
    <name evidence="2" type="ORF">FE785_00760</name>
</gene>
<reference evidence="2 3" key="1">
    <citation type="submission" date="2019-05" db="EMBL/GenBank/DDBJ databases">
        <title>Thiomicrorhabdus sediminis sp. nov, a novel sulfur-oxidizing bacterium isolated from coastal sediment.</title>
        <authorList>
            <person name="Liu X."/>
        </authorList>
    </citation>
    <scope>NUCLEOTIDE SEQUENCE [LARGE SCALE GENOMIC DNA]</scope>
    <source>
        <strain evidence="2 3">G1</strain>
    </source>
</reference>
<dbReference type="OrthoDB" id="5616559at2"/>
<organism evidence="2 3">
    <name type="scientific">Thiomicrorhabdus sediminis</name>
    <dbReference type="NCBI Taxonomy" id="2580412"/>
    <lineage>
        <taxon>Bacteria</taxon>
        <taxon>Pseudomonadati</taxon>
        <taxon>Pseudomonadota</taxon>
        <taxon>Gammaproteobacteria</taxon>
        <taxon>Thiotrichales</taxon>
        <taxon>Piscirickettsiaceae</taxon>
        <taxon>Thiomicrorhabdus</taxon>
    </lineage>
</organism>
<accession>A0A4P9K4D3</accession>
<evidence type="ECO:0000313" key="3">
    <source>
        <dbReference type="Proteomes" id="UP000304864"/>
    </source>
</evidence>
<sequence>MKAFFSVLLLASASMLLSGCPTYQSVHAESYQGPQSYHPVFSRSDRAKIRGYYLYNYPHMRKIPPGLQKKHDYRFKLKHPLHRDIYYSHLPYEIDHRLPALPRNYIRIRIGDDIAIMNTQTRIIYDAMWIFE</sequence>
<name>A0A4P9K4D3_9GAMM</name>
<feature type="chain" id="PRO_5020196421" description="Nickel/cobalt transporter regulator" evidence="1">
    <location>
        <begin position="29"/>
        <end position="132"/>
    </location>
</feature>
<feature type="signal peptide" evidence="1">
    <location>
        <begin position="1"/>
        <end position="28"/>
    </location>
</feature>
<proteinExistence type="predicted"/>
<evidence type="ECO:0000256" key="1">
    <source>
        <dbReference type="SAM" id="SignalP"/>
    </source>
</evidence>
<dbReference type="AlphaFoldDB" id="A0A4P9K4D3"/>
<dbReference type="Gene3D" id="3.10.450.160">
    <property type="entry name" value="inner membrane protein cigr"/>
    <property type="match status" value="1"/>
</dbReference>
<keyword evidence="1" id="KW-0732">Signal</keyword>
<dbReference type="KEGG" id="thig:FE785_00760"/>
<dbReference type="Proteomes" id="UP000304864">
    <property type="component" value="Chromosome"/>
</dbReference>
<dbReference type="EMBL" id="CP040602">
    <property type="protein sequence ID" value="QCU89260.1"/>
    <property type="molecule type" value="Genomic_DNA"/>
</dbReference>
<evidence type="ECO:0008006" key="4">
    <source>
        <dbReference type="Google" id="ProtNLM"/>
    </source>
</evidence>